<evidence type="ECO:0000259" key="2">
    <source>
        <dbReference type="PROSITE" id="PS50943"/>
    </source>
</evidence>
<accession>A0AA35G8V7</accession>
<proteinExistence type="predicted"/>
<dbReference type="KEGG" id="cmic:caldi_25350"/>
<dbReference type="PANTHER" id="PTHR46797">
    <property type="entry name" value="HTH-TYPE TRANSCRIPTIONAL REGULATOR"/>
    <property type="match status" value="1"/>
</dbReference>
<dbReference type="Pfam" id="PF13560">
    <property type="entry name" value="HTH_31"/>
    <property type="match status" value="1"/>
</dbReference>
<evidence type="ECO:0000313" key="3">
    <source>
        <dbReference type="EMBL" id="BDG61445.1"/>
    </source>
</evidence>
<dbReference type="RefSeq" id="WP_264842093.1">
    <property type="nucleotide sequence ID" value="NZ_AP025628.1"/>
</dbReference>
<reference evidence="3" key="1">
    <citation type="submission" date="2022-03" db="EMBL/GenBank/DDBJ databases">
        <title>Complete genome sequence of Caldinitratiruptor microaerophilus.</title>
        <authorList>
            <person name="Mukaiyama R."/>
            <person name="Nishiyama T."/>
            <person name="Ueda K."/>
        </authorList>
    </citation>
    <scope>NUCLEOTIDE SEQUENCE</scope>
    <source>
        <strain evidence="3">JCM 16183</strain>
    </source>
</reference>
<feature type="domain" description="HTH cro/C1-type" evidence="2">
    <location>
        <begin position="6"/>
        <end position="61"/>
    </location>
</feature>
<protein>
    <recommendedName>
        <fullName evidence="2">HTH cro/C1-type domain-containing protein</fullName>
    </recommendedName>
</protein>
<organism evidence="3 4">
    <name type="scientific">Caldinitratiruptor microaerophilus</name>
    <dbReference type="NCBI Taxonomy" id="671077"/>
    <lineage>
        <taxon>Bacteria</taxon>
        <taxon>Bacillati</taxon>
        <taxon>Bacillota</taxon>
        <taxon>Clostridia</taxon>
        <taxon>Eubacteriales</taxon>
        <taxon>Symbiobacteriaceae</taxon>
        <taxon>Caldinitratiruptor</taxon>
    </lineage>
</organism>
<dbReference type="Proteomes" id="UP001163687">
    <property type="component" value="Chromosome"/>
</dbReference>
<name>A0AA35G8V7_9FIRM</name>
<dbReference type="CDD" id="cd00093">
    <property type="entry name" value="HTH_XRE"/>
    <property type="match status" value="1"/>
</dbReference>
<dbReference type="EMBL" id="AP025628">
    <property type="protein sequence ID" value="BDG61445.1"/>
    <property type="molecule type" value="Genomic_DNA"/>
</dbReference>
<dbReference type="PROSITE" id="PS50943">
    <property type="entry name" value="HTH_CROC1"/>
    <property type="match status" value="1"/>
</dbReference>
<dbReference type="InterPro" id="IPR010982">
    <property type="entry name" value="Lambda_DNA-bd_dom_sf"/>
</dbReference>
<gene>
    <name evidence="3" type="ORF">caldi_25350</name>
</gene>
<dbReference type="SUPFAM" id="SSF47413">
    <property type="entry name" value="lambda repressor-like DNA-binding domains"/>
    <property type="match status" value="1"/>
</dbReference>
<dbReference type="PANTHER" id="PTHR46797:SF1">
    <property type="entry name" value="METHYLPHOSPHONATE SYNTHASE"/>
    <property type="match status" value="1"/>
</dbReference>
<dbReference type="InterPro" id="IPR001387">
    <property type="entry name" value="Cro/C1-type_HTH"/>
</dbReference>
<sequence>MIGQRVAKLRAARGESLREAALRTGVSHTTIARIEKGEVTCSFHSTLRKIADGYGVRLEYLLTGREPQQDFYEAVRRLPPDVRARLYFVHPAERTRLVLEYLLAEFPEEFTLEQVAQNAGVEPRRLQDFLARQDRPADSDELYLRVAAALGRLTGIDLHWIRCGCAPDEVPGHLSPDTLAAYLAVVRKAVEAGVRPETLALAIDLLSVRSEAALAAGRA</sequence>
<dbReference type="GO" id="GO:0005829">
    <property type="term" value="C:cytosol"/>
    <property type="evidence" value="ECO:0007669"/>
    <property type="project" value="TreeGrafter"/>
</dbReference>
<dbReference type="Gene3D" id="1.10.260.40">
    <property type="entry name" value="lambda repressor-like DNA-binding domains"/>
    <property type="match status" value="1"/>
</dbReference>
<dbReference type="AlphaFoldDB" id="A0AA35G8V7"/>
<evidence type="ECO:0000313" key="4">
    <source>
        <dbReference type="Proteomes" id="UP001163687"/>
    </source>
</evidence>
<dbReference type="GO" id="GO:0003700">
    <property type="term" value="F:DNA-binding transcription factor activity"/>
    <property type="evidence" value="ECO:0007669"/>
    <property type="project" value="TreeGrafter"/>
</dbReference>
<keyword evidence="4" id="KW-1185">Reference proteome</keyword>
<evidence type="ECO:0000256" key="1">
    <source>
        <dbReference type="ARBA" id="ARBA00023125"/>
    </source>
</evidence>
<dbReference type="SMART" id="SM00530">
    <property type="entry name" value="HTH_XRE"/>
    <property type="match status" value="2"/>
</dbReference>
<keyword evidence="1" id="KW-0238">DNA-binding</keyword>
<dbReference type="GO" id="GO:0003677">
    <property type="term" value="F:DNA binding"/>
    <property type="evidence" value="ECO:0007669"/>
    <property type="project" value="UniProtKB-KW"/>
</dbReference>
<dbReference type="InterPro" id="IPR050807">
    <property type="entry name" value="TransReg_Diox_bact_type"/>
</dbReference>